<dbReference type="SUPFAM" id="SSF56219">
    <property type="entry name" value="DNase I-like"/>
    <property type="match status" value="1"/>
</dbReference>
<dbReference type="OrthoDB" id="129456at2759"/>
<dbReference type="AlphaFoldDB" id="A0A9W6YHM4"/>
<dbReference type="GO" id="GO:0003824">
    <property type="term" value="F:catalytic activity"/>
    <property type="evidence" value="ECO:0007669"/>
    <property type="project" value="InterPro"/>
</dbReference>
<dbReference type="EMBL" id="BSXT01007489">
    <property type="protein sequence ID" value="GMF63776.1"/>
    <property type="molecule type" value="Genomic_DNA"/>
</dbReference>
<gene>
    <name evidence="3" type="ORF">Pfra01_002779400</name>
</gene>
<dbReference type="Gene3D" id="3.60.10.10">
    <property type="entry name" value="Endonuclease/exonuclease/phosphatase"/>
    <property type="match status" value="1"/>
</dbReference>
<accession>A0A9W6YHM4</accession>
<keyword evidence="4" id="KW-1185">Reference proteome</keyword>
<sequence>MRGNQDVVFLQETHLNEKEHDIVARHFTAKWGFKYTTVDRYSFWASGKGRRAGVAILVNPYGAVRNMQSWRSDAWSEHLVMTTGKLAGRRVLFINIYAPSNGAARILFFNRLLNSELPADAEVICGGDFNCVLKESVDRLGASRTRNLGVRELQRFMDKTGIIDPADYLQDGINGEDGVRNSETEDDPRLQTADQAPQGQPAEVPARRGRGVKEDGTPRSAPPSTGGETDAHATCAGG</sequence>
<dbReference type="InterPro" id="IPR005135">
    <property type="entry name" value="Endo/exonuclease/phosphatase"/>
</dbReference>
<name>A0A9W6YHM4_9STRA</name>
<evidence type="ECO:0000256" key="1">
    <source>
        <dbReference type="SAM" id="MobiDB-lite"/>
    </source>
</evidence>
<proteinExistence type="predicted"/>
<reference evidence="3" key="1">
    <citation type="submission" date="2023-04" db="EMBL/GenBank/DDBJ databases">
        <title>Phytophthora fragariaefolia NBRC 109709.</title>
        <authorList>
            <person name="Ichikawa N."/>
            <person name="Sato H."/>
            <person name="Tonouchi N."/>
        </authorList>
    </citation>
    <scope>NUCLEOTIDE SEQUENCE</scope>
    <source>
        <strain evidence="3">NBRC 109709</strain>
    </source>
</reference>
<organism evidence="3 4">
    <name type="scientific">Phytophthora fragariaefolia</name>
    <dbReference type="NCBI Taxonomy" id="1490495"/>
    <lineage>
        <taxon>Eukaryota</taxon>
        <taxon>Sar</taxon>
        <taxon>Stramenopiles</taxon>
        <taxon>Oomycota</taxon>
        <taxon>Peronosporomycetes</taxon>
        <taxon>Peronosporales</taxon>
        <taxon>Peronosporaceae</taxon>
        <taxon>Phytophthora</taxon>
    </lineage>
</organism>
<dbReference type="Proteomes" id="UP001165121">
    <property type="component" value="Unassembled WGS sequence"/>
</dbReference>
<protein>
    <submittedName>
        <fullName evidence="3">Unnamed protein product</fullName>
    </submittedName>
</protein>
<evidence type="ECO:0000259" key="2">
    <source>
        <dbReference type="Pfam" id="PF03372"/>
    </source>
</evidence>
<comment type="caution">
    <text evidence="3">The sequence shown here is derived from an EMBL/GenBank/DDBJ whole genome shotgun (WGS) entry which is preliminary data.</text>
</comment>
<feature type="domain" description="Endonuclease/exonuclease/phosphatase" evidence="2">
    <location>
        <begin position="5"/>
        <end position="161"/>
    </location>
</feature>
<evidence type="ECO:0000313" key="3">
    <source>
        <dbReference type="EMBL" id="GMF63776.1"/>
    </source>
</evidence>
<dbReference type="Pfam" id="PF03372">
    <property type="entry name" value="Exo_endo_phos"/>
    <property type="match status" value="1"/>
</dbReference>
<feature type="compositionally biased region" description="Basic and acidic residues" evidence="1">
    <location>
        <begin position="177"/>
        <end position="189"/>
    </location>
</feature>
<evidence type="ECO:0000313" key="4">
    <source>
        <dbReference type="Proteomes" id="UP001165121"/>
    </source>
</evidence>
<dbReference type="InterPro" id="IPR036691">
    <property type="entry name" value="Endo/exonu/phosph_ase_sf"/>
</dbReference>
<feature type="region of interest" description="Disordered" evidence="1">
    <location>
        <begin position="167"/>
        <end position="238"/>
    </location>
</feature>